<evidence type="ECO:0000256" key="3">
    <source>
        <dbReference type="ARBA" id="ARBA00023163"/>
    </source>
</evidence>
<dbReference type="EMBL" id="JAUSQZ010000001">
    <property type="protein sequence ID" value="MDP9829378.1"/>
    <property type="molecule type" value="Genomic_DNA"/>
</dbReference>
<evidence type="ECO:0000256" key="1">
    <source>
        <dbReference type="ARBA" id="ARBA00023015"/>
    </source>
</evidence>
<evidence type="ECO:0000313" key="5">
    <source>
        <dbReference type="EMBL" id="MDP9829378.1"/>
    </source>
</evidence>
<name>A0ABT9P9J9_9ACTN</name>
<evidence type="ECO:0000256" key="2">
    <source>
        <dbReference type="ARBA" id="ARBA00023125"/>
    </source>
</evidence>
<gene>
    <name evidence="5" type="ORF">J2S57_005127</name>
</gene>
<keyword evidence="2 5" id="KW-0238">DNA-binding</keyword>
<dbReference type="InterPro" id="IPR050679">
    <property type="entry name" value="Bact_HTH_transcr_reg"/>
</dbReference>
<dbReference type="SMART" id="SM00345">
    <property type="entry name" value="HTH_GNTR"/>
    <property type="match status" value="1"/>
</dbReference>
<organism evidence="5 6">
    <name type="scientific">Kineosporia succinea</name>
    <dbReference type="NCBI Taxonomy" id="84632"/>
    <lineage>
        <taxon>Bacteria</taxon>
        <taxon>Bacillati</taxon>
        <taxon>Actinomycetota</taxon>
        <taxon>Actinomycetes</taxon>
        <taxon>Kineosporiales</taxon>
        <taxon>Kineosporiaceae</taxon>
        <taxon>Kineosporia</taxon>
    </lineage>
</organism>
<dbReference type="Pfam" id="PF00392">
    <property type="entry name" value="GntR"/>
    <property type="match status" value="1"/>
</dbReference>
<dbReference type="SUPFAM" id="SSF46785">
    <property type="entry name" value="Winged helix' DNA-binding domain"/>
    <property type="match status" value="1"/>
</dbReference>
<keyword evidence="3" id="KW-0804">Transcription</keyword>
<protein>
    <submittedName>
        <fullName evidence="5">DNA-binding GntR family transcriptional regulator</fullName>
    </submittedName>
</protein>
<evidence type="ECO:0000259" key="4">
    <source>
        <dbReference type="PROSITE" id="PS50949"/>
    </source>
</evidence>
<dbReference type="InterPro" id="IPR000524">
    <property type="entry name" value="Tscrpt_reg_HTH_GntR"/>
</dbReference>
<dbReference type="InterPro" id="IPR036390">
    <property type="entry name" value="WH_DNA-bd_sf"/>
</dbReference>
<dbReference type="CDD" id="cd07377">
    <property type="entry name" value="WHTH_GntR"/>
    <property type="match status" value="1"/>
</dbReference>
<dbReference type="Gene3D" id="1.10.10.10">
    <property type="entry name" value="Winged helix-like DNA-binding domain superfamily/Winged helix DNA-binding domain"/>
    <property type="match status" value="1"/>
</dbReference>
<dbReference type="GO" id="GO:0003677">
    <property type="term" value="F:DNA binding"/>
    <property type="evidence" value="ECO:0007669"/>
    <property type="project" value="UniProtKB-KW"/>
</dbReference>
<feature type="domain" description="HTH gntR-type" evidence="4">
    <location>
        <begin position="2"/>
        <end position="69"/>
    </location>
</feature>
<dbReference type="Proteomes" id="UP001235712">
    <property type="component" value="Unassembled WGS sequence"/>
</dbReference>
<keyword evidence="6" id="KW-1185">Reference proteome</keyword>
<accession>A0ABT9P9J9</accession>
<dbReference type="PROSITE" id="PS50949">
    <property type="entry name" value="HTH_GNTR"/>
    <property type="match status" value="1"/>
</dbReference>
<dbReference type="InterPro" id="IPR036388">
    <property type="entry name" value="WH-like_DNA-bd_sf"/>
</dbReference>
<keyword evidence="1" id="KW-0805">Transcription regulation</keyword>
<dbReference type="PANTHER" id="PTHR44846">
    <property type="entry name" value="MANNOSYL-D-GLYCERATE TRANSPORT/METABOLISM SYSTEM REPRESSOR MNGR-RELATED"/>
    <property type="match status" value="1"/>
</dbReference>
<dbReference type="PANTHER" id="PTHR44846:SF17">
    <property type="entry name" value="GNTR-FAMILY TRANSCRIPTIONAL REGULATOR"/>
    <property type="match status" value="1"/>
</dbReference>
<sequence length="105" mass="11854">MPAQWREIADDLRRRIAAGEIKPGEQLPSQSQWAKQGVGVQVIKDAMEALAVEGVIERRRGAGYFALPIPPDPVGWQAWRDQVTEQLAEIPELKRRIAELEQRGE</sequence>
<evidence type="ECO:0000313" key="6">
    <source>
        <dbReference type="Proteomes" id="UP001235712"/>
    </source>
</evidence>
<reference evidence="5 6" key="1">
    <citation type="submission" date="2023-07" db="EMBL/GenBank/DDBJ databases">
        <title>Sequencing the genomes of 1000 actinobacteria strains.</title>
        <authorList>
            <person name="Klenk H.-P."/>
        </authorList>
    </citation>
    <scope>NUCLEOTIDE SEQUENCE [LARGE SCALE GENOMIC DNA]</scope>
    <source>
        <strain evidence="5 6">DSM 44388</strain>
    </source>
</reference>
<comment type="caution">
    <text evidence="5">The sequence shown here is derived from an EMBL/GenBank/DDBJ whole genome shotgun (WGS) entry which is preliminary data.</text>
</comment>
<proteinExistence type="predicted"/>
<dbReference type="RefSeq" id="WP_307247509.1">
    <property type="nucleotide sequence ID" value="NZ_JAUSQZ010000001.1"/>
</dbReference>